<evidence type="ECO:0000313" key="6">
    <source>
        <dbReference type="Proteomes" id="UP000414233"/>
    </source>
</evidence>
<dbReference type="GO" id="GO:0019698">
    <property type="term" value="P:D-galacturonate catabolic process"/>
    <property type="evidence" value="ECO:0007669"/>
    <property type="project" value="TreeGrafter"/>
</dbReference>
<dbReference type="Proteomes" id="UP000414233">
    <property type="component" value="Unassembled WGS sequence"/>
</dbReference>
<keyword evidence="2 5" id="KW-0456">Lyase</keyword>
<dbReference type="EC" id="4.2.1.42" evidence="3"/>
<name>A0A5E4WE07_9BURK</name>
<dbReference type="InterPro" id="IPR013974">
    <property type="entry name" value="SAF"/>
</dbReference>
<dbReference type="InterPro" id="IPR048332">
    <property type="entry name" value="GD_AH_C"/>
</dbReference>
<keyword evidence="6" id="KW-1185">Reference proteome</keyword>
<feature type="domain" description="SAF" evidence="4">
    <location>
        <begin position="25"/>
        <end position="95"/>
    </location>
</feature>
<dbReference type="GO" id="GO:0046392">
    <property type="term" value="P:galactarate catabolic process"/>
    <property type="evidence" value="ECO:0007669"/>
    <property type="project" value="UniProtKB-UniRule"/>
</dbReference>
<reference evidence="5 6" key="1">
    <citation type="submission" date="2019-08" db="EMBL/GenBank/DDBJ databases">
        <authorList>
            <person name="Peeters C."/>
        </authorList>
    </citation>
    <scope>NUCLEOTIDE SEQUENCE [LARGE SCALE GENOMIC DNA]</scope>
    <source>
        <strain evidence="5 6">LMG 30175</strain>
    </source>
</reference>
<dbReference type="InterPro" id="IPR007392">
    <property type="entry name" value="GD_AH_second"/>
</dbReference>
<dbReference type="InterPro" id="IPR044144">
    <property type="entry name" value="SAF_UxaA/GarD"/>
</dbReference>
<comment type="similarity">
    <text evidence="1">Belongs to the UxaA family.</text>
</comment>
<dbReference type="Pfam" id="PF08666">
    <property type="entry name" value="SAF"/>
    <property type="match status" value="1"/>
</dbReference>
<proteinExistence type="inferred from homology"/>
<dbReference type="Pfam" id="PF20629">
    <property type="entry name" value="GD_AH_C"/>
    <property type="match status" value="1"/>
</dbReference>
<dbReference type="AlphaFoldDB" id="A0A5E4WE07"/>
<dbReference type="RefSeq" id="WP_224788803.1">
    <property type="nucleotide sequence ID" value="NZ_CABPRZ010000013.1"/>
</dbReference>
<organism evidence="5 6">
    <name type="scientific">Pandoraea terrae</name>
    <dbReference type="NCBI Taxonomy" id="1537710"/>
    <lineage>
        <taxon>Bacteria</taxon>
        <taxon>Pseudomonadati</taxon>
        <taxon>Pseudomonadota</taxon>
        <taxon>Betaproteobacteria</taxon>
        <taxon>Burkholderiales</taxon>
        <taxon>Burkholderiaceae</taxon>
        <taxon>Pandoraea</taxon>
    </lineage>
</organism>
<evidence type="ECO:0000259" key="4">
    <source>
        <dbReference type="SMART" id="SM00858"/>
    </source>
</evidence>
<dbReference type="SMART" id="SM00858">
    <property type="entry name" value="SAF"/>
    <property type="match status" value="1"/>
</dbReference>
<evidence type="ECO:0000313" key="5">
    <source>
        <dbReference type="EMBL" id="VVE23337.1"/>
    </source>
</evidence>
<dbReference type="InterPro" id="IPR052172">
    <property type="entry name" value="UxaA_altronate/galactarate_dh"/>
</dbReference>
<dbReference type="PANTHER" id="PTHR30536">
    <property type="entry name" value="ALTRONATE/GALACTARATE DEHYDRATASE"/>
    <property type="match status" value="1"/>
</dbReference>
<dbReference type="InterPro" id="IPR017654">
    <property type="entry name" value="GarD-like"/>
</dbReference>
<gene>
    <name evidence="5" type="primary">garD</name>
    <name evidence="5" type="ORF">PTE30175_03171</name>
</gene>
<accession>A0A5E4WE07</accession>
<dbReference type="CDD" id="cd11613">
    <property type="entry name" value="SAF_AH_GD"/>
    <property type="match status" value="1"/>
</dbReference>
<dbReference type="NCBIfam" id="TIGR03248">
    <property type="entry name" value="galactar-dH20"/>
    <property type="match status" value="1"/>
</dbReference>
<dbReference type="EMBL" id="CABPRZ010000013">
    <property type="protein sequence ID" value="VVE23337.1"/>
    <property type="molecule type" value="Genomic_DNA"/>
</dbReference>
<dbReference type="GO" id="GO:0008867">
    <property type="term" value="F:galactarate dehydratase activity"/>
    <property type="evidence" value="ECO:0007669"/>
    <property type="project" value="UniProtKB-UniRule"/>
</dbReference>
<evidence type="ECO:0000256" key="3">
    <source>
        <dbReference type="NCBIfam" id="TIGR03248"/>
    </source>
</evidence>
<evidence type="ECO:0000256" key="1">
    <source>
        <dbReference type="ARBA" id="ARBA00010986"/>
    </source>
</evidence>
<protein>
    <recommendedName>
        <fullName evidence="3">Galactarate dehydratase</fullName>
        <ecNumber evidence="3">4.2.1.42</ecNumber>
    </recommendedName>
</protein>
<dbReference type="Pfam" id="PF04295">
    <property type="entry name" value="GD_AH_second"/>
    <property type="match status" value="1"/>
</dbReference>
<evidence type="ECO:0000256" key="2">
    <source>
        <dbReference type="ARBA" id="ARBA00023239"/>
    </source>
</evidence>
<sequence length="532" mass="56098">MSIDSPVSGATGVERALSIRVHDSDNVAIVVNARGLPAGTALDDGTVLIEGVPQGHKVALQAIAEGAAVVRYGEIIGYAVRDLPRGAWVNEHAVRLPSAPALGDLPLATRAAPELPPLDGYTFEGYRNVDGTVGTRNVLGIMTSVQCVAGVTDYVVARIKRELLPRYPNVDDVVALNHTYGCGVAINAPAAIVPIRTLQNLALNPNFGGEVMVIGLGCEKLVPERLVPEKLAPGGRIPIEVAGTAESPVLRLQDEAFDGFGGMIDAILDMAENRLEHLNRRRRETCPASDLVVGVQCGGSDAFSGVTANPAVGFAADLIVRAGGTVMFSEVTEVRDAIHLLTPRAINEDVGRALLREMAWYDDYLSGGQADRSANPSPGNKKGGLSNVVEKALGSIVKSGTSPIVDVLSPGERIRRKGLIFAATPASDFVCGTLQLASGMNLQVFTTGRGTPYGLSMAPVIKMSTRKALSERWHDLIDLDAGRIATGEATIADIGWELFHLILDVASGRKQVCADKLGLHNALVLFNPAPVT</sequence>
<dbReference type="Gene3D" id="2.30.130.110">
    <property type="match status" value="1"/>
</dbReference>
<dbReference type="PANTHER" id="PTHR30536:SF1">
    <property type="entry name" value="GALACTARATE DEHYDRATASE (L-THREO-FORMING)"/>
    <property type="match status" value="1"/>
</dbReference>